<proteinExistence type="predicted"/>
<dbReference type="EMBL" id="KV700145">
    <property type="protein sequence ID" value="OCF30609.1"/>
    <property type="molecule type" value="Genomic_DNA"/>
</dbReference>
<gene>
    <name evidence="2" type="ORF">I316_07737</name>
</gene>
<sequence>MSSELQEPTEEQIQLLRTPSTTLSDLDKAFPYVKRELDPGDDIYGRHRVQLHKAYNAEGSKPEVKSRAIQLMTERALASETFTSLKPMVLNQAVKWWSTGGERGERYRRDMSRFMHLSPDDALALKTMESQLAPTENDDADPGSRTGLSVKGTEIMQFEAVDEVLQQLHGAPSVTKLPPYPEELDKSLSANSAHHTKALWQLQSILHDPSTLPKYRAVAEICKDLEITRLYTEDSLWNREQDLFPAGISRVDGPSTSGSYPTAMTAEASAAATAGASEQQSSTNRTKGSIKTQYGTVTLDEAKTFVDEHGLDPRLFSILDEKSRLIDIDWTEISDDESVSTRQPGTYRPMTYSRDEQESRPPTEQGDWSAQGVIRTGAYARTARSKTLLSRLCCN</sequence>
<accession>A0A1B9GHT0</accession>
<name>A0A1B9GHT0_9TREE</name>
<evidence type="ECO:0000256" key="1">
    <source>
        <dbReference type="SAM" id="MobiDB-lite"/>
    </source>
</evidence>
<dbReference type="AlphaFoldDB" id="A0A1B9GHT0"/>
<evidence type="ECO:0000313" key="3">
    <source>
        <dbReference type="Proteomes" id="UP000092666"/>
    </source>
</evidence>
<keyword evidence="3" id="KW-1185">Reference proteome</keyword>
<evidence type="ECO:0000313" key="2">
    <source>
        <dbReference type="EMBL" id="OCF30609.1"/>
    </source>
</evidence>
<organism evidence="2 3">
    <name type="scientific">Kwoniella heveanensis BCC8398</name>
    <dbReference type="NCBI Taxonomy" id="1296120"/>
    <lineage>
        <taxon>Eukaryota</taxon>
        <taxon>Fungi</taxon>
        <taxon>Dikarya</taxon>
        <taxon>Basidiomycota</taxon>
        <taxon>Agaricomycotina</taxon>
        <taxon>Tremellomycetes</taxon>
        <taxon>Tremellales</taxon>
        <taxon>Cryptococcaceae</taxon>
        <taxon>Kwoniella</taxon>
    </lineage>
</organism>
<dbReference type="Proteomes" id="UP000092666">
    <property type="component" value="Unassembled WGS sequence"/>
</dbReference>
<reference evidence="2 3" key="1">
    <citation type="submission" date="2013-07" db="EMBL/GenBank/DDBJ databases">
        <title>The Genome Sequence of Cryptococcus heveanensis BCC8398.</title>
        <authorList>
            <consortium name="The Broad Institute Genome Sequencing Platform"/>
            <person name="Cuomo C."/>
            <person name="Litvintseva A."/>
            <person name="Chen Y."/>
            <person name="Heitman J."/>
            <person name="Sun S."/>
            <person name="Springer D."/>
            <person name="Dromer F."/>
            <person name="Young S.K."/>
            <person name="Zeng Q."/>
            <person name="Gargeya S."/>
            <person name="Fitzgerald M."/>
            <person name="Abouelleil A."/>
            <person name="Alvarado L."/>
            <person name="Berlin A.M."/>
            <person name="Chapman S.B."/>
            <person name="Dewar J."/>
            <person name="Goldberg J."/>
            <person name="Griggs A."/>
            <person name="Gujja S."/>
            <person name="Hansen M."/>
            <person name="Howarth C."/>
            <person name="Imamovic A."/>
            <person name="Larimer J."/>
            <person name="McCowan C."/>
            <person name="Murphy C."/>
            <person name="Pearson M."/>
            <person name="Priest M."/>
            <person name="Roberts A."/>
            <person name="Saif S."/>
            <person name="Shea T."/>
            <person name="Sykes S."/>
            <person name="Wortman J."/>
            <person name="Nusbaum C."/>
            <person name="Birren B."/>
        </authorList>
    </citation>
    <scope>NUCLEOTIDE SEQUENCE [LARGE SCALE GENOMIC DNA]</scope>
    <source>
        <strain evidence="2 3">BCC8398</strain>
    </source>
</reference>
<reference evidence="3" key="2">
    <citation type="submission" date="2013-12" db="EMBL/GenBank/DDBJ databases">
        <title>Evolution of pathogenesis and genome organization in the Tremellales.</title>
        <authorList>
            <person name="Cuomo C."/>
            <person name="Litvintseva A."/>
            <person name="Heitman J."/>
            <person name="Chen Y."/>
            <person name="Sun S."/>
            <person name="Springer D."/>
            <person name="Dromer F."/>
            <person name="Young S."/>
            <person name="Zeng Q."/>
            <person name="Chapman S."/>
            <person name="Gujja S."/>
            <person name="Saif S."/>
            <person name="Birren B."/>
        </authorList>
    </citation>
    <scope>NUCLEOTIDE SEQUENCE [LARGE SCALE GENOMIC DNA]</scope>
    <source>
        <strain evidence="3">BCC8398</strain>
    </source>
</reference>
<protein>
    <submittedName>
        <fullName evidence="2">Uncharacterized protein</fullName>
    </submittedName>
</protein>
<feature type="region of interest" description="Disordered" evidence="1">
    <location>
        <begin position="335"/>
        <end position="369"/>
    </location>
</feature>